<sequence length="52" mass="5722">KSELVKLAPMVPLKGNFQIKNAAIAILTSDLLKKKEPKFSIIANYYGIACTQ</sequence>
<dbReference type="EMBL" id="CAJVQB010087630">
    <property type="protein sequence ID" value="CAG8847430.1"/>
    <property type="molecule type" value="Genomic_DNA"/>
</dbReference>
<dbReference type="Proteomes" id="UP000789901">
    <property type="component" value="Unassembled WGS sequence"/>
</dbReference>
<feature type="non-terminal residue" evidence="1">
    <location>
        <position position="1"/>
    </location>
</feature>
<proteinExistence type="predicted"/>
<gene>
    <name evidence="1" type="ORF">GMARGA_LOCUS38665</name>
</gene>
<accession>A0ABN7X3W0</accession>
<organism evidence="1 2">
    <name type="scientific">Gigaspora margarita</name>
    <dbReference type="NCBI Taxonomy" id="4874"/>
    <lineage>
        <taxon>Eukaryota</taxon>
        <taxon>Fungi</taxon>
        <taxon>Fungi incertae sedis</taxon>
        <taxon>Mucoromycota</taxon>
        <taxon>Glomeromycotina</taxon>
        <taxon>Glomeromycetes</taxon>
        <taxon>Diversisporales</taxon>
        <taxon>Gigasporaceae</taxon>
        <taxon>Gigaspora</taxon>
    </lineage>
</organism>
<comment type="caution">
    <text evidence="1">The sequence shown here is derived from an EMBL/GenBank/DDBJ whole genome shotgun (WGS) entry which is preliminary data.</text>
</comment>
<protein>
    <submittedName>
        <fullName evidence="1">35681_t:CDS:1</fullName>
    </submittedName>
</protein>
<keyword evidence="2" id="KW-1185">Reference proteome</keyword>
<evidence type="ECO:0000313" key="2">
    <source>
        <dbReference type="Proteomes" id="UP000789901"/>
    </source>
</evidence>
<reference evidence="1 2" key="1">
    <citation type="submission" date="2021-06" db="EMBL/GenBank/DDBJ databases">
        <authorList>
            <person name="Kallberg Y."/>
            <person name="Tangrot J."/>
            <person name="Rosling A."/>
        </authorList>
    </citation>
    <scope>NUCLEOTIDE SEQUENCE [LARGE SCALE GENOMIC DNA]</scope>
    <source>
        <strain evidence="1 2">120-4 pot B 10/14</strain>
    </source>
</reference>
<name>A0ABN7X3W0_GIGMA</name>
<evidence type="ECO:0000313" key="1">
    <source>
        <dbReference type="EMBL" id="CAG8847430.1"/>
    </source>
</evidence>